<dbReference type="PROSITE" id="PS00374">
    <property type="entry name" value="MGMT"/>
    <property type="match status" value="1"/>
</dbReference>
<keyword evidence="4" id="KW-0227">DNA damage</keyword>
<evidence type="ECO:0000259" key="7">
    <source>
        <dbReference type="Pfam" id="PF01035"/>
    </source>
</evidence>
<evidence type="ECO:0000256" key="6">
    <source>
        <dbReference type="ARBA" id="ARBA00049348"/>
    </source>
</evidence>
<dbReference type="PANTHER" id="PTHR42942:SF1">
    <property type="entry name" value="ALKYLTRANSFERASE-LIKE PROTEIN 1"/>
    <property type="match status" value="1"/>
</dbReference>
<dbReference type="GO" id="GO:0003908">
    <property type="term" value="F:methylated-DNA-[protein]-cysteine S-methyltransferase activity"/>
    <property type="evidence" value="ECO:0007669"/>
    <property type="project" value="UniProtKB-EC"/>
</dbReference>
<dbReference type="EMBL" id="AP018049">
    <property type="protein sequence ID" value="BBA29005.1"/>
    <property type="molecule type" value="Genomic_DNA"/>
</dbReference>
<comment type="catalytic activity">
    <reaction evidence="1">
        <text>a 4-O-methyl-thymidine in DNA + L-cysteinyl-[protein] = a thymidine in DNA + S-methyl-L-cysteinyl-[protein]</text>
        <dbReference type="Rhea" id="RHEA:53428"/>
        <dbReference type="Rhea" id="RHEA-COMP:10131"/>
        <dbReference type="Rhea" id="RHEA-COMP:10132"/>
        <dbReference type="Rhea" id="RHEA-COMP:13555"/>
        <dbReference type="Rhea" id="RHEA-COMP:13556"/>
        <dbReference type="ChEBI" id="CHEBI:29950"/>
        <dbReference type="ChEBI" id="CHEBI:82612"/>
        <dbReference type="ChEBI" id="CHEBI:137386"/>
        <dbReference type="ChEBI" id="CHEBI:137387"/>
        <dbReference type="EC" id="2.1.1.63"/>
    </reaction>
</comment>
<proteinExistence type="predicted"/>
<accession>A0A250KIX7</accession>
<gene>
    <name evidence="8" type="ORF">PMEL1_00925</name>
</gene>
<dbReference type="InterPro" id="IPR014048">
    <property type="entry name" value="MethylDNA_cys_MeTrfase_DNA-bd"/>
</dbReference>
<keyword evidence="2 8" id="KW-0489">Methyltransferase</keyword>
<keyword evidence="5" id="KW-0234">DNA repair</keyword>
<dbReference type="InterPro" id="IPR036217">
    <property type="entry name" value="MethylDNA_cys_MeTrfase_DNAb"/>
</dbReference>
<evidence type="ECO:0000256" key="3">
    <source>
        <dbReference type="ARBA" id="ARBA00022679"/>
    </source>
</evidence>
<feature type="domain" description="Methylated-DNA-[protein]-cysteine S-methyltransferase DNA binding" evidence="7">
    <location>
        <begin position="30"/>
        <end position="107"/>
    </location>
</feature>
<dbReference type="AlphaFoldDB" id="A0A250KIX7"/>
<dbReference type="InterPro" id="IPR036388">
    <property type="entry name" value="WH-like_DNA-bd_sf"/>
</dbReference>
<evidence type="ECO:0000313" key="9">
    <source>
        <dbReference type="Proteomes" id="UP000267517"/>
    </source>
</evidence>
<dbReference type="Pfam" id="PF01035">
    <property type="entry name" value="DNA_binding_1"/>
    <property type="match status" value="1"/>
</dbReference>
<dbReference type="GO" id="GO:0006281">
    <property type="term" value="P:DNA repair"/>
    <property type="evidence" value="ECO:0007669"/>
    <property type="project" value="UniProtKB-KW"/>
</dbReference>
<evidence type="ECO:0000313" key="8">
    <source>
        <dbReference type="EMBL" id="BBA29005.1"/>
    </source>
</evidence>
<dbReference type="PANTHER" id="PTHR42942">
    <property type="entry name" value="6-O-METHYLGUANINE DNA METHYLTRANSFERASE"/>
    <property type="match status" value="1"/>
</dbReference>
<organism evidence="8 9">
    <name type="scientific">Prevotella melaninogenica</name>
    <dbReference type="NCBI Taxonomy" id="28132"/>
    <lineage>
        <taxon>Bacteria</taxon>
        <taxon>Pseudomonadati</taxon>
        <taxon>Bacteroidota</taxon>
        <taxon>Bacteroidia</taxon>
        <taxon>Bacteroidales</taxon>
        <taxon>Prevotellaceae</taxon>
        <taxon>Prevotella</taxon>
    </lineage>
</organism>
<dbReference type="Proteomes" id="UP000267517">
    <property type="component" value="Chromosome I"/>
</dbReference>
<evidence type="ECO:0000256" key="4">
    <source>
        <dbReference type="ARBA" id="ARBA00022763"/>
    </source>
</evidence>
<evidence type="ECO:0000256" key="2">
    <source>
        <dbReference type="ARBA" id="ARBA00022603"/>
    </source>
</evidence>
<evidence type="ECO:0000256" key="1">
    <source>
        <dbReference type="ARBA" id="ARBA00001286"/>
    </source>
</evidence>
<sequence length="126" mass="14328">MKGIGLIPTKFLRSFLLGQFRVRMAVNIDEFRKEVYNVVASIPSGRVLSYGQIAWLVGCPRHARLVGKVLHDVSEAEYLPCHRVVNGSGRTAPCWKEQRNLLKAEGITFRANGCVDMRKWQWKLEG</sequence>
<protein>
    <submittedName>
        <fullName evidence="8">Methylated-DNA--protein-cysteine methyltransferase</fullName>
    </submittedName>
</protein>
<evidence type="ECO:0000256" key="5">
    <source>
        <dbReference type="ARBA" id="ARBA00023204"/>
    </source>
</evidence>
<reference evidence="8 9" key="1">
    <citation type="submission" date="2017-05" db="EMBL/GenBank/DDBJ databases">
        <title>whole genome sequence of Prevotella melaninogenica GAI 07411.</title>
        <authorList>
            <person name="Kondo Y."/>
            <person name="Hoshino T."/>
        </authorList>
    </citation>
    <scope>NUCLEOTIDE SEQUENCE [LARGE SCALE GENOMIC DNA]</scope>
    <source>
        <strain evidence="8 9">GAI 07411</strain>
    </source>
</reference>
<dbReference type="CDD" id="cd06445">
    <property type="entry name" value="ATase"/>
    <property type="match status" value="1"/>
</dbReference>
<comment type="catalytic activity">
    <reaction evidence="6">
        <text>a 6-O-methyl-2'-deoxyguanosine in DNA + L-cysteinyl-[protein] = S-methyl-L-cysteinyl-[protein] + a 2'-deoxyguanosine in DNA</text>
        <dbReference type="Rhea" id="RHEA:24000"/>
        <dbReference type="Rhea" id="RHEA-COMP:10131"/>
        <dbReference type="Rhea" id="RHEA-COMP:10132"/>
        <dbReference type="Rhea" id="RHEA-COMP:11367"/>
        <dbReference type="Rhea" id="RHEA-COMP:11368"/>
        <dbReference type="ChEBI" id="CHEBI:29950"/>
        <dbReference type="ChEBI" id="CHEBI:82612"/>
        <dbReference type="ChEBI" id="CHEBI:85445"/>
        <dbReference type="ChEBI" id="CHEBI:85448"/>
        <dbReference type="EC" id="2.1.1.63"/>
    </reaction>
</comment>
<keyword evidence="3 8" id="KW-0808">Transferase</keyword>
<dbReference type="Gene3D" id="1.10.10.10">
    <property type="entry name" value="Winged helix-like DNA-binding domain superfamily/Winged helix DNA-binding domain"/>
    <property type="match status" value="1"/>
</dbReference>
<dbReference type="InterPro" id="IPR001497">
    <property type="entry name" value="MethylDNA_cys_MeTrfase_AS"/>
</dbReference>
<dbReference type="GO" id="GO:0032259">
    <property type="term" value="P:methylation"/>
    <property type="evidence" value="ECO:0007669"/>
    <property type="project" value="UniProtKB-KW"/>
</dbReference>
<dbReference type="NCBIfam" id="TIGR00589">
    <property type="entry name" value="ogt"/>
    <property type="match status" value="1"/>
</dbReference>
<name>A0A250KIX7_9BACT</name>
<dbReference type="SUPFAM" id="SSF46767">
    <property type="entry name" value="Methylated DNA-protein cysteine methyltransferase, C-terminal domain"/>
    <property type="match status" value="1"/>
</dbReference>
<dbReference type="InterPro" id="IPR052520">
    <property type="entry name" value="ATL_DNA_repair"/>
</dbReference>